<proteinExistence type="predicted"/>
<evidence type="ECO:0000313" key="9">
    <source>
        <dbReference type="EMBL" id="KAL3860396.1"/>
    </source>
</evidence>
<accession>A0ABD3VGX0</accession>
<dbReference type="PANTHER" id="PTHR21377">
    <property type="entry name" value="PROTEIN FAM210B, MITOCHONDRIAL"/>
    <property type="match status" value="1"/>
</dbReference>
<evidence type="ECO:0000256" key="3">
    <source>
        <dbReference type="ARBA" id="ARBA00022989"/>
    </source>
</evidence>
<feature type="transmembrane region" description="Helical" evidence="7">
    <location>
        <begin position="146"/>
        <end position="165"/>
    </location>
</feature>
<reference evidence="9 10" key="1">
    <citation type="submission" date="2024-11" db="EMBL/GenBank/DDBJ databases">
        <title>Chromosome-level genome assembly of the freshwater bivalve Anodonta woodiana.</title>
        <authorList>
            <person name="Chen X."/>
        </authorList>
    </citation>
    <scope>NUCLEOTIDE SEQUENCE [LARGE SCALE GENOMIC DNA]</scope>
    <source>
        <strain evidence="9">MN2024</strain>
        <tissue evidence="9">Gills</tissue>
    </source>
</reference>
<dbReference type="EMBL" id="JBJQND010000012">
    <property type="protein sequence ID" value="KAL3860396.1"/>
    <property type="molecule type" value="Genomic_DNA"/>
</dbReference>
<dbReference type="GO" id="GO:0016020">
    <property type="term" value="C:membrane"/>
    <property type="evidence" value="ECO:0007669"/>
    <property type="project" value="UniProtKB-SubCell"/>
</dbReference>
<evidence type="ECO:0000256" key="1">
    <source>
        <dbReference type="ARBA" id="ARBA00004167"/>
    </source>
</evidence>
<dbReference type="Proteomes" id="UP001634394">
    <property type="component" value="Unassembled WGS sequence"/>
</dbReference>
<evidence type="ECO:0000256" key="4">
    <source>
        <dbReference type="ARBA" id="ARBA00023054"/>
    </source>
</evidence>
<evidence type="ECO:0000256" key="5">
    <source>
        <dbReference type="ARBA" id="ARBA00023136"/>
    </source>
</evidence>
<keyword evidence="3 7" id="KW-1133">Transmembrane helix</keyword>
<keyword evidence="5 7" id="KW-0472">Membrane</keyword>
<keyword evidence="2 7" id="KW-0812">Transmembrane</keyword>
<evidence type="ECO:0000259" key="8">
    <source>
        <dbReference type="Pfam" id="PF06916"/>
    </source>
</evidence>
<feature type="region of interest" description="Disordered" evidence="6">
    <location>
        <begin position="274"/>
        <end position="301"/>
    </location>
</feature>
<dbReference type="Pfam" id="PF06916">
    <property type="entry name" value="FAM210A-B_dom"/>
    <property type="match status" value="1"/>
</dbReference>
<feature type="region of interest" description="Disordered" evidence="6">
    <location>
        <begin position="96"/>
        <end position="128"/>
    </location>
</feature>
<dbReference type="InterPro" id="IPR009688">
    <property type="entry name" value="FAM210A/B-like_dom"/>
</dbReference>
<evidence type="ECO:0000256" key="7">
    <source>
        <dbReference type="SAM" id="Phobius"/>
    </source>
</evidence>
<evidence type="ECO:0000256" key="6">
    <source>
        <dbReference type="SAM" id="MobiDB-lite"/>
    </source>
</evidence>
<name>A0ABD3VGX0_SINWO</name>
<protein>
    <recommendedName>
        <fullName evidence="8">DUF1279 domain-containing protein</fullName>
    </recommendedName>
</protein>
<sequence length="301" mass="33832">MALIISCHFLSRRTSSMLTVLSQRCHLGYRSCNAILQLYLQPQHNHDSEHGFRVYPMTGPASFLGYRSLLRADCGLYSSYLRNQISMYTTDSSKTVASTKTTSSEELPETSGKKELEPSPGSPGQPEQKEGIFQRFKKAYKEHGKVLVGVHLVTSAVWFISFYYAASLGFDIVPWLEKLGCSETVIKPFRSSGLGIVAVAYLMYKLATPARYTVTLGGTNLMIRYLQKKGRIQPVPKGDSLRELYKDGRKELKERKGEIVLKLRQARLERVKKLRSMKAKATSQVRHSKKSGRKGNGNGKL</sequence>
<evidence type="ECO:0000313" key="10">
    <source>
        <dbReference type="Proteomes" id="UP001634394"/>
    </source>
</evidence>
<dbReference type="PANTHER" id="PTHR21377:SF1">
    <property type="entry name" value="PROTEIN FAM210A"/>
    <property type="match status" value="1"/>
</dbReference>
<comment type="subcellular location">
    <subcellularLocation>
        <location evidence="1">Membrane</location>
        <topology evidence="1">Single-pass membrane protein</topology>
    </subcellularLocation>
</comment>
<evidence type="ECO:0000256" key="2">
    <source>
        <dbReference type="ARBA" id="ARBA00022692"/>
    </source>
</evidence>
<organism evidence="9 10">
    <name type="scientific">Sinanodonta woodiana</name>
    <name type="common">Chinese pond mussel</name>
    <name type="synonym">Anodonta woodiana</name>
    <dbReference type="NCBI Taxonomy" id="1069815"/>
    <lineage>
        <taxon>Eukaryota</taxon>
        <taxon>Metazoa</taxon>
        <taxon>Spiralia</taxon>
        <taxon>Lophotrochozoa</taxon>
        <taxon>Mollusca</taxon>
        <taxon>Bivalvia</taxon>
        <taxon>Autobranchia</taxon>
        <taxon>Heteroconchia</taxon>
        <taxon>Palaeoheterodonta</taxon>
        <taxon>Unionida</taxon>
        <taxon>Unionoidea</taxon>
        <taxon>Unionidae</taxon>
        <taxon>Unioninae</taxon>
        <taxon>Sinanodonta</taxon>
    </lineage>
</organism>
<feature type="domain" description="DUF1279" evidence="8">
    <location>
        <begin position="134"/>
        <end position="220"/>
    </location>
</feature>
<dbReference type="InterPro" id="IPR045866">
    <property type="entry name" value="FAM210A/B-like"/>
</dbReference>
<comment type="caution">
    <text evidence="9">The sequence shown here is derived from an EMBL/GenBank/DDBJ whole genome shotgun (WGS) entry which is preliminary data.</text>
</comment>
<keyword evidence="4" id="KW-0175">Coiled coil</keyword>
<gene>
    <name evidence="9" type="ORF">ACJMK2_010521</name>
</gene>
<dbReference type="AlphaFoldDB" id="A0ABD3VGX0"/>
<keyword evidence="10" id="KW-1185">Reference proteome</keyword>